<dbReference type="Gene3D" id="1.25.40.590">
    <property type="entry name" value="Type IV / VI secretion system, DotU"/>
    <property type="match status" value="1"/>
</dbReference>
<comment type="caution">
    <text evidence="2">The sequence shown here is derived from an EMBL/GenBank/DDBJ whole genome shotgun (WGS) entry which is preliminary data.</text>
</comment>
<dbReference type="Proteomes" id="UP000029719">
    <property type="component" value="Unassembled WGS sequence"/>
</dbReference>
<gene>
    <name evidence="2" type="ORF">LT42_05600</name>
</gene>
<reference evidence="2 3" key="1">
    <citation type="submission" date="2014-09" db="EMBL/GenBank/DDBJ databases">
        <title>Genome sequence of Pseudomonas lutea strain DSM 17257T.</title>
        <authorList>
            <person name="Kwak Y."/>
            <person name="Shin J.-H."/>
        </authorList>
    </citation>
    <scope>NUCLEOTIDE SEQUENCE [LARGE SCALE GENOMIC DNA]</scope>
    <source>
        <strain evidence="2 3">DSM 17257</strain>
    </source>
</reference>
<dbReference type="Pfam" id="PF09850">
    <property type="entry name" value="DotU"/>
    <property type="match status" value="1"/>
</dbReference>
<dbReference type="InterPro" id="IPR038522">
    <property type="entry name" value="T4/T6SS_DotU_sf"/>
</dbReference>
<evidence type="ECO:0000259" key="1">
    <source>
        <dbReference type="Pfam" id="PF09850"/>
    </source>
</evidence>
<dbReference type="EMBL" id="JRMB01000001">
    <property type="protein sequence ID" value="KGF65417.1"/>
    <property type="molecule type" value="Genomic_DNA"/>
</dbReference>
<sequence length="227" mass="25137">MRSINHEQCGTASMNIDRVFLDTYLLVIDLRRGLAMSDSVTLHRTCVTQIEGARSTLQAAGMSARSIDLISHAHCALLDEVVLANARDAIRAAWITESLQARFFGHHRAGEMLHEEMLEVLREPAPDIHVLTFYARVMMFGFLGRHRGLDAEERVALVKQLNARVEPLDTAPQSLLIDCTEASGEHLQWLRSPALHLVAVGVALAVLWWTLDQSLARSVAELAQGGL</sequence>
<name>A0A9X0JJZ8_9PSED</name>
<dbReference type="InterPro" id="IPR017732">
    <property type="entry name" value="T4/T6SS_DotU"/>
</dbReference>
<dbReference type="NCBIfam" id="TIGR03349">
    <property type="entry name" value="IV_VI_DotU"/>
    <property type="match status" value="1"/>
</dbReference>
<dbReference type="AlphaFoldDB" id="A0A9X0JJZ8"/>
<feature type="domain" description="Type IV / VI secretion system DotU" evidence="1">
    <location>
        <begin position="18"/>
        <end position="209"/>
    </location>
</feature>
<dbReference type="PANTHER" id="PTHR38033:SF1">
    <property type="entry name" value="DOTU FAMILY TYPE IV_VI SECRETION SYSTEM PROTEIN"/>
    <property type="match status" value="1"/>
</dbReference>
<evidence type="ECO:0000313" key="2">
    <source>
        <dbReference type="EMBL" id="KGF65417.1"/>
    </source>
</evidence>
<protein>
    <recommendedName>
        <fullName evidence="1">Type IV / VI secretion system DotU domain-containing protein</fullName>
    </recommendedName>
</protein>
<accession>A0A9X0JJZ8</accession>
<proteinExistence type="predicted"/>
<organism evidence="2 3">
    <name type="scientific">Pseudomonas lutea</name>
    <dbReference type="NCBI Taxonomy" id="243924"/>
    <lineage>
        <taxon>Bacteria</taxon>
        <taxon>Pseudomonadati</taxon>
        <taxon>Pseudomonadota</taxon>
        <taxon>Gammaproteobacteria</taxon>
        <taxon>Pseudomonadales</taxon>
        <taxon>Pseudomonadaceae</taxon>
        <taxon>Pseudomonas</taxon>
    </lineage>
</organism>
<evidence type="ECO:0000313" key="3">
    <source>
        <dbReference type="Proteomes" id="UP000029719"/>
    </source>
</evidence>
<dbReference type="PANTHER" id="PTHR38033">
    <property type="entry name" value="MEMBRANE PROTEIN-RELATED"/>
    <property type="match status" value="1"/>
</dbReference>
<dbReference type="NCBIfam" id="NF038239">
    <property type="entry name" value="T6SS_TssL_short"/>
    <property type="match status" value="1"/>
</dbReference>